<dbReference type="Proteomes" id="UP000282515">
    <property type="component" value="Unassembled WGS sequence"/>
</dbReference>
<evidence type="ECO:0000259" key="2">
    <source>
        <dbReference type="PROSITE" id="PS51688"/>
    </source>
</evidence>
<dbReference type="RefSeq" id="WP_121795336.1">
    <property type="nucleotide sequence ID" value="NZ_RDBF01000013.1"/>
</dbReference>
<gene>
    <name evidence="3" type="ORF">D9V41_14720</name>
</gene>
<feature type="domain" description="Peptidase S74" evidence="2">
    <location>
        <begin position="180"/>
        <end position="277"/>
    </location>
</feature>
<sequence>MAGGFPPSRPEGDAAIARIVQALRRDVDALKASAGILSAVIGSGGVTVKDGGGMSIEAGGFLRAYHSNGEGAIYFGALLPEDTYESGLLLADLLGAARFWVAQRDDGVFEVVSRADRTRLVGGEVFVGDSDTTTLTRLRGQEIRISTGHLSVYDLPTTSAAANLHLGTVGGQWTVAYITSSRRYKQDIEDLDVDPLAVLKWQPRTWRDKTDVAAVGGEAKRHIGFIAEEVDEAGTPEFVIHDDEGLADGLAYDRMTIGLHAVDKYQQKQIEDLRAELEAVRAENARKDRIIAALCDATGIDPEEVA</sequence>
<organism evidence="3 4">
    <name type="scientific">Aeromicrobium phragmitis</name>
    <dbReference type="NCBI Taxonomy" id="2478914"/>
    <lineage>
        <taxon>Bacteria</taxon>
        <taxon>Bacillati</taxon>
        <taxon>Actinomycetota</taxon>
        <taxon>Actinomycetes</taxon>
        <taxon>Propionibacteriales</taxon>
        <taxon>Nocardioidaceae</taxon>
        <taxon>Aeromicrobium</taxon>
    </lineage>
</organism>
<evidence type="ECO:0000313" key="3">
    <source>
        <dbReference type="EMBL" id="RLV54840.1"/>
    </source>
</evidence>
<dbReference type="OrthoDB" id="5197639at2"/>
<reference evidence="3 4" key="1">
    <citation type="submission" date="2018-10" db="EMBL/GenBank/DDBJ databases">
        <title>Aeromicrobium sp. 9W16Y-2 whole genome shotgun sequence.</title>
        <authorList>
            <person name="Li F."/>
        </authorList>
    </citation>
    <scope>NUCLEOTIDE SEQUENCE [LARGE SCALE GENOMIC DNA]</scope>
    <source>
        <strain evidence="3 4">9W16Y-2</strain>
    </source>
</reference>
<dbReference type="EMBL" id="RDBF01000013">
    <property type="protein sequence ID" value="RLV54840.1"/>
    <property type="molecule type" value="Genomic_DNA"/>
</dbReference>
<dbReference type="PROSITE" id="PS51688">
    <property type="entry name" value="ICA"/>
    <property type="match status" value="1"/>
</dbReference>
<keyword evidence="4" id="KW-1185">Reference proteome</keyword>
<keyword evidence="1" id="KW-0175">Coiled coil</keyword>
<dbReference type="InterPro" id="IPR030392">
    <property type="entry name" value="S74_ICA"/>
</dbReference>
<name>A0A3L8PIA9_9ACTN</name>
<evidence type="ECO:0000313" key="4">
    <source>
        <dbReference type="Proteomes" id="UP000282515"/>
    </source>
</evidence>
<dbReference type="Gene3D" id="1.10.10.10">
    <property type="entry name" value="Winged helix-like DNA-binding domain superfamily/Winged helix DNA-binding domain"/>
    <property type="match status" value="1"/>
</dbReference>
<protein>
    <submittedName>
        <fullName evidence="3">Tail fiber domain-containing protein</fullName>
    </submittedName>
</protein>
<accession>A0A3L8PIA9</accession>
<dbReference type="InterPro" id="IPR036388">
    <property type="entry name" value="WH-like_DNA-bd_sf"/>
</dbReference>
<evidence type="ECO:0000256" key="1">
    <source>
        <dbReference type="SAM" id="Coils"/>
    </source>
</evidence>
<comment type="caution">
    <text evidence="3">The sequence shown here is derived from an EMBL/GenBank/DDBJ whole genome shotgun (WGS) entry which is preliminary data.</text>
</comment>
<dbReference type="AlphaFoldDB" id="A0A3L8PIA9"/>
<proteinExistence type="predicted"/>
<feature type="coiled-coil region" evidence="1">
    <location>
        <begin position="263"/>
        <end position="290"/>
    </location>
</feature>
<dbReference type="Pfam" id="PF13884">
    <property type="entry name" value="Peptidase_S74"/>
    <property type="match status" value="1"/>
</dbReference>